<feature type="domain" description="Transcription elongation factor GreA/GreB C-terminal" evidence="1">
    <location>
        <begin position="75"/>
        <end position="123"/>
    </location>
</feature>
<gene>
    <name evidence="2" type="ORF">GMARGA_LOCUS8862</name>
</gene>
<dbReference type="SUPFAM" id="SSF54534">
    <property type="entry name" value="FKBP-like"/>
    <property type="match status" value="1"/>
</dbReference>
<protein>
    <submittedName>
        <fullName evidence="2">38759_t:CDS:1</fullName>
    </submittedName>
</protein>
<evidence type="ECO:0000259" key="1">
    <source>
        <dbReference type="Pfam" id="PF01272"/>
    </source>
</evidence>
<dbReference type="Pfam" id="PF01272">
    <property type="entry name" value="GreA_GreB"/>
    <property type="match status" value="1"/>
</dbReference>
<name>A0ABN7UQ59_GIGMA</name>
<dbReference type="InterPro" id="IPR001437">
    <property type="entry name" value="Tscrpt_elong_fac_GreA/B_C"/>
</dbReference>
<reference evidence="2 3" key="1">
    <citation type="submission" date="2021-06" db="EMBL/GenBank/DDBJ databases">
        <authorList>
            <person name="Kallberg Y."/>
            <person name="Tangrot J."/>
            <person name="Rosling A."/>
        </authorList>
    </citation>
    <scope>NUCLEOTIDE SEQUENCE [LARGE SCALE GENOMIC DNA]</scope>
    <source>
        <strain evidence="2 3">120-4 pot B 10/14</strain>
    </source>
</reference>
<sequence length="332" mass="37838">MPKKNEEGYIILQEKLRKLENNFFVTKEKLKLYGAKDSSENSDWILLNENLAIYQAQIDYLKAKLALASQEDDKIITYRLLETGEEKTIQLTSGESDPDRGKISRVSPLGMALDEKKVGEIVESEKYILLLATGKDYSLNGYQEQQIGRDYLKENRNKVKAIIDKKEKGEIYLLVGNPENIEQKLRDCLTNFPIPKKSTWQFIVGIPPVIGGEMRLARIIDYLYTQSSQITNLSKKEYLSLGVSFYDFKLLLQLLQPLQIISLQNSYKNKNFLPHLPGKFLTLNNGCALDFPTQKVSSLKVKKTLISLDEILVEQKNNLGQNGLLIILITAD</sequence>
<keyword evidence="3" id="KW-1185">Reference proteome</keyword>
<organism evidence="2 3">
    <name type="scientific">Gigaspora margarita</name>
    <dbReference type="NCBI Taxonomy" id="4874"/>
    <lineage>
        <taxon>Eukaryota</taxon>
        <taxon>Fungi</taxon>
        <taxon>Fungi incertae sedis</taxon>
        <taxon>Mucoromycota</taxon>
        <taxon>Glomeromycotina</taxon>
        <taxon>Glomeromycetes</taxon>
        <taxon>Diversisporales</taxon>
        <taxon>Gigasporaceae</taxon>
        <taxon>Gigaspora</taxon>
    </lineage>
</organism>
<dbReference type="Proteomes" id="UP000789901">
    <property type="component" value="Unassembled WGS sequence"/>
</dbReference>
<dbReference type="InterPro" id="IPR036953">
    <property type="entry name" value="GreA/GreB_C_sf"/>
</dbReference>
<evidence type="ECO:0000313" key="3">
    <source>
        <dbReference type="Proteomes" id="UP000789901"/>
    </source>
</evidence>
<accession>A0ABN7UQ59</accession>
<dbReference type="Gene3D" id="3.10.50.30">
    <property type="entry name" value="Transcription elongation factor, GreA/GreB, C-terminal domain"/>
    <property type="match status" value="1"/>
</dbReference>
<proteinExistence type="predicted"/>
<comment type="caution">
    <text evidence="2">The sequence shown here is derived from an EMBL/GenBank/DDBJ whole genome shotgun (WGS) entry which is preliminary data.</text>
</comment>
<dbReference type="EMBL" id="CAJVQB010004629">
    <property type="protein sequence ID" value="CAG8641378.1"/>
    <property type="molecule type" value="Genomic_DNA"/>
</dbReference>
<evidence type="ECO:0000313" key="2">
    <source>
        <dbReference type="EMBL" id="CAG8641378.1"/>
    </source>
</evidence>